<evidence type="ECO:0000313" key="2">
    <source>
        <dbReference type="Proteomes" id="UP000807769"/>
    </source>
</evidence>
<dbReference type="SUPFAM" id="SSF53335">
    <property type="entry name" value="S-adenosyl-L-methionine-dependent methyltransferases"/>
    <property type="match status" value="1"/>
</dbReference>
<organism evidence="1 2">
    <name type="scientific">Suillus subaureus</name>
    <dbReference type="NCBI Taxonomy" id="48587"/>
    <lineage>
        <taxon>Eukaryota</taxon>
        <taxon>Fungi</taxon>
        <taxon>Dikarya</taxon>
        <taxon>Basidiomycota</taxon>
        <taxon>Agaricomycotina</taxon>
        <taxon>Agaricomycetes</taxon>
        <taxon>Agaricomycetidae</taxon>
        <taxon>Boletales</taxon>
        <taxon>Suillineae</taxon>
        <taxon>Suillaceae</taxon>
        <taxon>Suillus</taxon>
    </lineage>
</organism>
<comment type="caution">
    <text evidence="1">The sequence shown here is derived from an EMBL/GenBank/DDBJ whole genome shotgun (WGS) entry which is preliminary data.</text>
</comment>
<dbReference type="GeneID" id="64636204"/>
<gene>
    <name evidence="1" type="ORF">BJ212DRAFT_1577103</name>
</gene>
<evidence type="ECO:0000313" key="1">
    <source>
        <dbReference type="EMBL" id="KAG1816460.1"/>
    </source>
</evidence>
<sequence length="165" mass="18141">MAGILPCEPSRRTQRMLSHSPKSAVLAMLKVVYSRWKSTSFSSLIIGSETSIASFILRHIMHNWPNKEAAMILGNVARALGPKSKILIIDIVAIPNADSTARTSAKLFLLDSHAKRLDYSIPLHFGSASELSKRFLGAHADDDERLREVFGACQTQFDHAPPTGD</sequence>
<dbReference type="OrthoDB" id="1606438at2759"/>
<evidence type="ECO:0008006" key="3">
    <source>
        <dbReference type="Google" id="ProtNLM"/>
    </source>
</evidence>
<protein>
    <recommendedName>
        <fullName evidence="3">O-methyltransferase domain-containing protein</fullName>
    </recommendedName>
</protein>
<dbReference type="InterPro" id="IPR029063">
    <property type="entry name" value="SAM-dependent_MTases_sf"/>
</dbReference>
<dbReference type="AlphaFoldDB" id="A0A9P7JDL0"/>
<dbReference type="RefSeq" id="XP_041193133.1">
    <property type="nucleotide sequence ID" value="XM_041342188.1"/>
</dbReference>
<dbReference type="Proteomes" id="UP000807769">
    <property type="component" value="Unassembled WGS sequence"/>
</dbReference>
<dbReference type="EMBL" id="JABBWG010000016">
    <property type="protein sequence ID" value="KAG1816460.1"/>
    <property type="molecule type" value="Genomic_DNA"/>
</dbReference>
<dbReference type="Gene3D" id="3.40.50.150">
    <property type="entry name" value="Vaccinia Virus protein VP39"/>
    <property type="match status" value="1"/>
</dbReference>
<proteinExistence type="predicted"/>
<reference evidence="1" key="1">
    <citation type="journal article" date="2020" name="New Phytol.">
        <title>Comparative genomics reveals dynamic genome evolution in host specialist ectomycorrhizal fungi.</title>
        <authorList>
            <person name="Lofgren L.A."/>
            <person name="Nguyen N.H."/>
            <person name="Vilgalys R."/>
            <person name="Ruytinx J."/>
            <person name="Liao H.L."/>
            <person name="Branco S."/>
            <person name="Kuo A."/>
            <person name="LaButti K."/>
            <person name="Lipzen A."/>
            <person name="Andreopoulos W."/>
            <person name="Pangilinan J."/>
            <person name="Riley R."/>
            <person name="Hundley H."/>
            <person name="Na H."/>
            <person name="Barry K."/>
            <person name="Grigoriev I.V."/>
            <person name="Stajich J.E."/>
            <person name="Kennedy P.G."/>
        </authorList>
    </citation>
    <scope>NUCLEOTIDE SEQUENCE</scope>
    <source>
        <strain evidence="1">MN1</strain>
    </source>
</reference>
<keyword evidence="2" id="KW-1185">Reference proteome</keyword>
<name>A0A9P7JDL0_9AGAM</name>
<accession>A0A9P7JDL0</accession>